<dbReference type="AlphaFoldDB" id="A0A9P9KRD0"/>
<evidence type="ECO:0000313" key="2">
    <source>
        <dbReference type="EMBL" id="KAH7267124.1"/>
    </source>
</evidence>
<dbReference type="Proteomes" id="UP000720189">
    <property type="component" value="Unassembled WGS sequence"/>
</dbReference>
<sequence length="305" mass="33884">MTTQGSPTHSGGVPWDEIIKFAEEKKAEEAKTGNPAQLNKQQIAAISHLIELVRDIEVEDFWVSDLNQYCQQNKIPNPQFAQETFNQQVSGTPIPRSRVFCILPSENTKFPQEGRGYETGQEVPTFKKVQKAKNFAAMHALMYLRKEEPAPRGSKRAPSGSQEPPAHTRIKTEEDNSDGGVSMATPLRSGDNSVPTSTPLASATTQGPTVRERVAGLGGRLGFGIPEYYIEQDNEKEDTWNGCPVFRHDGLIPEDMGVVKGIVGRQQAEILVAEKVLEWLEKEGKKRDEQLSSIMDSTSWAVRYD</sequence>
<organism evidence="2 3">
    <name type="scientific">Fusarium redolens</name>
    <dbReference type="NCBI Taxonomy" id="48865"/>
    <lineage>
        <taxon>Eukaryota</taxon>
        <taxon>Fungi</taxon>
        <taxon>Dikarya</taxon>
        <taxon>Ascomycota</taxon>
        <taxon>Pezizomycotina</taxon>
        <taxon>Sordariomycetes</taxon>
        <taxon>Hypocreomycetidae</taxon>
        <taxon>Hypocreales</taxon>
        <taxon>Nectriaceae</taxon>
        <taxon>Fusarium</taxon>
        <taxon>Fusarium redolens species complex</taxon>
    </lineage>
</organism>
<feature type="compositionally biased region" description="Polar residues" evidence="1">
    <location>
        <begin position="190"/>
        <end position="208"/>
    </location>
</feature>
<dbReference type="SUPFAM" id="SSF54768">
    <property type="entry name" value="dsRNA-binding domain-like"/>
    <property type="match status" value="1"/>
</dbReference>
<proteinExistence type="predicted"/>
<gene>
    <name evidence="2" type="ORF">BKA55DRAFT_533910</name>
</gene>
<accession>A0A9P9KRD0</accession>
<dbReference type="RefSeq" id="XP_046054943.1">
    <property type="nucleotide sequence ID" value="XM_046189525.1"/>
</dbReference>
<name>A0A9P9KRD0_FUSRE</name>
<keyword evidence="3" id="KW-1185">Reference proteome</keyword>
<reference evidence="2" key="1">
    <citation type="journal article" date="2021" name="Nat. Commun.">
        <title>Genetic determinants of endophytism in the Arabidopsis root mycobiome.</title>
        <authorList>
            <person name="Mesny F."/>
            <person name="Miyauchi S."/>
            <person name="Thiergart T."/>
            <person name="Pickel B."/>
            <person name="Atanasova L."/>
            <person name="Karlsson M."/>
            <person name="Huettel B."/>
            <person name="Barry K.W."/>
            <person name="Haridas S."/>
            <person name="Chen C."/>
            <person name="Bauer D."/>
            <person name="Andreopoulos W."/>
            <person name="Pangilinan J."/>
            <person name="LaButti K."/>
            <person name="Riley R."/>
            <person name="Lipzen A."/>
            <person name="Clum A."/>
            <person name="Drula E."/>
            <person name="Henrissat B."/>
            <person name="Kohler A."/>
            <person name="Grigoriev I.V."/>
            <person name="Martin F.M."/>
            <person name="Hacquard S."/>
        </authorList>
    </citation>
    <scope>NUCLEOTIDE SEQUENCE</scope>
    <source>
        <strain evidence="2">MPI-CAGE-AT-0023</strain>
    </source>
</reference>
<dbReference type="Gene3D" id="3.30.160.20">
    <property type="match status" value="1"/>
</dbReference>
<evidence type="ECO:0008006" key="4">
    <source>
        <dbReference type="Google" id="ProtNLM"/>
    </source>
</evidence>
<evidence type="ECO:0000313" key="3">
    <source>
        <dbReference type="Proteomes" id="UP000720189"/>
    </source>
</evidence>
<dbReference type="CDD" id="cd00048">
    <property type="entry name" value="DSRM_SF"/>
    <property type="match status" value="1"/>
</dbReference>
<feature type="region of interest" description="Disordered" evidence="1">
    <location>
        <begin position="146"/>
        <end position="210"/>
    </location>
</feature>
<comment type="caution">
    <text evidence="2">The sequence shown here is derived from an EMBL/GenBank/DDBJ whole genome shotgun (WGS) entry which is preliminary data.</text>
</comment>
<dbReference type="EMBL" id="JAGMUX010000002">
    <property type="protein sequence ID" value="KAH7267124.1"/>
    <property type="molecule type" value="Genomic_DNA"/>
</dbReference>
<evidence type="ECO:0000256" key="1">
    <source>
        <dbReference type="SAM" id="MobiDB-lite"/>
    </source>
</evidence>
<dbReference type="GeneID" id="70219479"/>
<dbReference type="OrthoDB" id="5222339at2759"/>
<protein>
    <recommendedName>
        <fullName evidence="4">DRBM domain-containing protein</fullName>
    </recommendedName>
</protein>